<evidence type="ECO:0000313" key="1">
    <source>
        <dbReference type="EMBL" id="EQD44341.1"/>
    </source>
</evidence>
<gene>
    <name evidence="1" type="ORF">B2A_09631</name>
</gene>
<name>T0Z8L2_9ZZZZ</name>
<accession>T0Z8L2</accession>
<dbReference type="AlphaFoldDB" id="T0Z8L2"/>
<organism evidence="1">
    <name type="scientific">mine drainage metagenome</name>
    <dbReference type="NCBI Taxonomy" id="410659"/>
    <lineage>
        <taxon>unclassified sequences</taxon>
        <taxon>metagenomes</taxon>
        <taxon>ecological metagenomes</taxon>
    </lineage>
</organism>
<sequence length="122" mass="14451">MVKVSFAPIQEVVVHEIIEIDFEDLLRERITPAGNMPLYWCDGILFSFSSMPMTRDVVKDYMEGKVHWLEVHYTGMNSYMPILELNDEQYKALLKIRVIDTSKSSLHRDFIKWLKENQKIKK</sequence>
<protein>
    <submittedName>
        <fullName evidence="1">Uncharacterized protein</fullName>
    </submittedName>
</protein>
<reference evidence="1" key="1">
    <citation type="submission" date="2013-08" db="EMBL/GenBank/DDBJ databases">
        <authorList>
            <person name="Mendez C."/>
            <person name="Richter M."/>
            <person name="Ferrer M."/>
            <person name="Sanchez J."/>
        </authorList>
    </citation>
    <scope>NUCLEOTIDE SEQUENCE</scope>
</reference>
<dbReference type="EMBL" id="AUZZ01006959">
    <property type="protein sequence ID" value="EQD44341.1"/>
    <property type="molecule type" value="Genomic_DNA"/>
</dbReference>
<comment type="caution">
    <text evidence="1">The sequence shown here is derived from an EMBL/GenBank/DDBJ whole genome shotgun (WGS) entry which is preliminary data.</text>
</comment>
<reference evidence="1" key="2">
    <citation type="journal article" date="2014" name="ISME J.">
        <title>Microbial stratification in low pH oxic and suboxic macroscopic growths along an acid mine drainage.</title>
        <authorList>
            <person name="Mendez-Garcia C."/>
            <person name="Mesa V."/>
            <person name="Sprenger R.R."/>
            <person name="Richter M."/>
            <person name="Diez M.S."/>
            <person name="Solano J."/>
            <person name="Bargiela R."/>
            <person name="Golyshina O.V."/>
            <person name="Manteca A."/>
            <person name="Ramos J.L."/>
            <person name="Gallego J.R."/>
            <person name="Llorente I."/>
            <person name="Martins Dos Santos V.A."/>
            <person name="Jensen O.N."/>
            <person name="Pelaez A.I."/>
            <person name="Sanchez J."/>
            <person name="Ferrer M."/>
        </authorList>
    </citation>
    <scope>NUCLEOTIDE SEQUENCE</scope>
</reference>
<proteinExistence type="predicted"/>